<comment type="caution">
    <text evidence="1">The sequence shown here is derived from an EMBL/GenBank/DDBJ whole genome shotgun (WGS) entry which is preliminary data.</text>
</comment>
<dbReference type="EMBL" id="LSDL01000050">
    <property type="protein sequence ID" value="KXB77999.1"/>
    <property type="molecule type" value="Genomic_DNA"/>
</dbReference>
<dbReference type="PATRIC" id="fig|419005.5.peg.1047"/>
<dbReference type="AlphaFoldDB" id="A0A134BDL3"/>
<proteinExistence type="predicted"/>
<accession>A0A134BDL3</accession>
<evidence type="ECO:0000313" key="2">
    <source>
        <dbReference type="Proteomes" id="UP000070531"/>
    </source>
</evidence>
<gene>
    <name evidence="1" type="ORF">HMPREF1860_01041</name>
</gene>
<protein>
    <submittedName>
        <fullName evidence="1">Uncharacterized protein</fullName>
    </submittedName>
</protein>
<reference evidence="1 2" key="1">
    <citation type="submission" date="2016-01" db="EMBL/GenBank/DDBJ databases">
        <authorList>
            <person name="Oliw E.H."/>
        </authorList>
    </citation>
    <scope>NUCLEOTIDE SEQUENCE [LARGE SCALE GENOMIC DNA]</scope>
    <source>
        <strain evidence="1 2">DNF00307</strain>
    </source>
</reference>
<name>A0A134BDL3_9BACT</name>
<sequence>MEFYCTINPPNLSRCKNIELNKNRYNSVLRAYKKVQEPDAE</sequence>
<organism evidence="1">
    <name type="scientific">Prevotella amnii</name>
    <dbReference type="NCBI Taxonomy" id="419005"/>
    <lineage>
        <taxon>Bacteria</taxon>
        <taxon>Pseudomonadati</taxon>
        <taxon>Bacteroidota</taxon>
        <taxon>Bacteroidia</taxon>
        <taxon>Bacteroidales</taxon>
        <taxon>Prevotellaceae</taxon>
        <taxon>Prevotella</taxon>
    </lineage>
</organism>
<evidence type="ECO:0000313" key="1">
    <source>
        <dbReference type="EMBL" id="KXB77999.1"/>
    </source>
</evidence>
<dbReference type="Proteomes" id="UP000070531">
    <property type="component" value="Unassembled WGS sequence"/>
</dbReference>